<dbReference type="EMBL" id="CP018221">
    <property type="protein sequence ID" value="API59406.1"/>
    <property type="molecule type" value="Genomic_DNA"/>
</dbReference>
<evidence type="ECO:0000259" key="2">
    <source>
        <dbReference type="Pfam" id="PF04909"/>
    </source>
</evidence>
<dbReference type="OrthoDB" id="9787654at2"/>
<accession>A0A1L3ZUS3</accession>
<sequence length="336" mass="37070">MSDNSKWLAMHHEEAIEPDLPIIDAHHHCYATPPKPIFPSYPIDSLLRDKTTTGHNIVATVYVDSQISLRPDGPEHLRFVGGTDHAEAIAQEGIRRGGRNAGVCAAIVGHAPLSMGSAVLEVLEAHMQASPSRFRGIRVRTAYDPDAPFNEDGYPEMLGEARFREGFAELAPLGLSFDAWLLHPQIAELTDLARAFPDTRIILNHIASPIQIGRFAGKGDEVFSDWSAAMAELATCSNVFVKVGALNMAFTGLSFIGRDRPPSSEELASRQRDYVLRTIDMFGPGRTMFESNFPVDMLGVSYGVLWNGFKRMVADFNPEEKRAMFHDTAANAYRIS</sequence>
<reference evidence="4" key="1">
    <citation type="submission" date="2016-11" db="EMBL/GenBank/DDBJ databases">
        <title>Complete Genome Sequence of alachlor-degrading Sphingomonas sp. strain JJ-A5.</title>
        <authorList>
            <person name="Lee H."/>
            <person name="Ka J.-O."/>
        </authorList>
    </citation>
    <scope>NUCLEOTIDE SEQUENCE [LARGE SCALE GENOMIC DNA]</scope>
    <source>
        <strain evidence="4">JJ-A5</strain>
    </source>
</reference>
<keyword evidence="4" id="KW-1185">Reference proteome</keyword>
<name>A0A1L3ZUS3_9SPHN</name>
<evidence type="ECO:0000313" key="4">
    <source>
        <dbReference type="Proteomes" id="UP000182063"/>
    </source>
</evidence>
<gene>
    <name evidence="3" type="ORF">BSL82_08850</name>
</gene>
<dbReference type="Pfam" id="PF04909">
    <property type="entry name" value="Amidohydro_2"/>
    <property type="match status" value="1"/>
</dbReference>
<protein>
    <submittedName>
        <fullName evidence="3">Amidohydrolase</fullName>
    </submittedName>
</protein>
<feature type="domain" description="Amidohydrolase-related" evidence="2">
    <location>
        <begin position="23"/>
        <end position="335"/>
    </location>
</feature>
<keyword evidence="3" id="KW-0378">Hydrolase</keyword>
<evidence type="ECO:0000313" key="3">
    <source>
        <dbReference type="EMBL" id="API59406.1"/>
    </source>
</evidence>
<evidence type="ECO:0000256" key="1">
    <source>
        <dbReference type="ARBA" id="ARBA00038310"/>
    </source>
</evidence>
<dbReference type="STRING" id="1921510.BSL82_08850"/>
<dbReference type="Proteomes" id="UP000182063">
    <property type="component" value="Chromosome"/>
</dbReference>
<dbReference type="InterPro" id="IPR032466">
    <property type="entry name" value="Metal_Hydrolase"/>
</dbReference>
<dbReference type="InterPro" id="IPR006680">
    <property type="entry name" value="Amidohydro-rel"/>
</dbReference>
<dbReference type="GO" id="GO:0016787">
    <property type="term" value="F:hydrolase activity"/>
    <property type="evidence" value="ECO:0007669"/>
    <property type="project" value="UniProtKB-KW"/>
</dbReference>
<dbReference type="Gene3D" id="3.20.20.140">
    <property type="entry name" value="Metal-dependent hydrolases"/>
    <property type="match status" value="1"/>
</dbReference>
<dbReference type="InterPro" id="IPR052350">
    <property type="entry name" value="Metallo-dep_Lactonases"/>
</dbReference>
<dbReference type="PANTHER" id="PTHR43569:SF1">
    <property type="entry name" value="BLL3371 PROTEIN"/>
    <property type="match status" value="1"/>
</dbReference>
<proteinExistence type="inferred from homology"/>
<dbReference type="SUPFAM" id="SSF51556">
    <property type="entry name" value="Metallo-dependent hydrolases"/>
    <property type="match status" value="1"/>
</dbReference>
<dbReference type="RefSeq" id="WP_072596963.1">
    <property type="nucleotide sequence ID" value="NZ_CP018221.1"/>
</dbReference>
<dbReference type="AlphaFoldDB" id="A0A1L3ZUS3"/>
<dbReference type="PANTHER" id="PTHR43569">
    <property type="entry name" value="AMIDOHYDROLASE"/>
    <property type="match status" value="1"/>
</dbReference>
<dbReference type="KEGG" id="sphj:BSL82_08850"/>
<organism evidence="3 4">
    <name type="scientific">Tardibacter chloracetimidivorans</name>
    <dbReference type="NCBI Taxonomy" id="1921510"/>
    <lineage>
        <taxon>Bacteria</taxon>
        <taxon>Pseudomonadati</taxon>
        <taxon>Pseudomonadota</taxon>
        <taxon>Alphaproteobacteria</taxon>
        <taxon>Sphingomonadales</taxon>
        <taxon>Sphingomonadaceae</taxon>
        <taxon>Tardibacter</taxon>
    </lineage>
</organism>
<comment type="similarity">
    <text evidence="1">Belongs to the metallo-dependent hydrolases superfamily.</text>
</comment>